<dbReference type="Proteomes" id="UP000225269">
    <property type="component" value="Segment"/>
</dbReference>
<organism evidence="1 2">
    <name type="scientific">Yersinia phage fHe-Yen3-01</name>
    <dbReference type="NCBI Taxonomy" id="1932893"/>
    <lineage>
        <taxon>Viruses</taxon>
        <taxon>Duplodnaviria</taxon>
        <taxon>Heunggongvirae</taxon>
        <taxon>Uroviricota</taxon>
        <taxon>Caudoviricetes</taxon>
        <taxon>Autographivirales</taxon>
        <taxon>Autonotataviridae</taxon>
        <taxon>Melnykvirinae</taxon>
        <taxon>Pokrovskaiavirus</taxon>
        <taxon>Pokrovskaiavirus fHeYen301</taxon>
    </lineage>
</organism>
<dbReference type="InterPro" id="IPR027417">
    <property type="entry name" value="P-loop_NTPase"/>
</dbReference>
<evidence type="ECO:0000313" key="1">
    <source>
        <dbReference type="EMBL" id="APU00368.1"/>
    </source>
</evidence>
<reference evidence="2" key="1">
    <citation type="submission" date="2016-12" db="EMBL/GenBank/DDBJ databases">
        <title>Characterization and complete genome sequence of Yersinia bacteriophage, fHe-Yen3-01.</title>
        <authorList>
            <person name="Jun J.W."/>
            <person name="Wicklund A."/>
            <person name="Skurnik M."/>
        </authorList>
    </citation>
    <scope>NUCLEOTIDE SEQUENCE [LARGE SCALE GENOMIC DNA]</scope>
</reference>
<keyword evidence="2" id="KW-1185">Reference proteome</keyword>
<accession>A0A1L7DQH4</accession>
<dbReference type="EMBL" id="KY318515">
    <property type="protein sequence ID" value="APU00368.1"/>
    <property type="molecule type" value="Genomic_DNA"/>
</dbReference>
<proteinExistence type="predicted"/>
<gene>
    <name evidence="1" type="ORF">fHeYen301_35</name>
</gene>
<name>A0A1L7DQH4_9CAUD</name>
<protein>
    <submittedName>
        <fullName evidence="1">Uncharacterized protein</fullName>
    </submittedName>
</protein>
<dbReference type="Gene3D" id="3.40.50.300">
    <property type="entry name" value="P-loop containing nucleotide triphosphate hydrolases"/>
    <property type="match status" value="1"/>
</dbReference>
<sequence length="215" mass="24628">MVTHDGKYNPYSIDVILLNGPPGCGKDTISNGLWGASTIAGKQFKQMEIKRELFQQVFKYFHLDLEEQRDFYKLYNSRETKELPWGRLDDLSPRGAMIYVSEEVCKPEYGNNFFGKEAAHRLLEHWRGGSKLAVFSDGGFREEVQELAKVANLFVVRLHGRGDWGNDSRSYLDTTGLDVWAEHDLTLVDGKADDAVRTVWDLYETARHKCMLDSL</sequence>
<evidence type="ECO:0000313" key="2">
    <source>
        <dbReference type="Proteomes" id="UP000225269"/>
    </source>
</evidence>